<dbReference type="KEGG" id="sfm:108942249"/>
<reference evidence="12" key="2">
    <citation type="submission" date="2025-08" db="UniProtKB">
        <authorList>
            <consortium name="Ensembl"/>
        </authorList>
    </citation>
    <scope>IDENTIFICATION</scope>
</reference>
<feature type="transmembrane region" description="Helical" evidence="10">
    <location>
        <begin position="291"/>
        <end position="312"/>
    </location>
</feature>
<dbReference type="Proteomes" id="UP000694397">
    <property type="component" value="Chromosome 5"/>
</dbReference>
<keyword evidence="6 10" id="KW-0472">Membrane</keyword>
<dbReference type="GO" id="GO:0005886">
    <property type="term" value="C:plasma membrane"/>
    <property type="evidence" value="ECO:0007669"/>
    <property type="project" value="UniProtKB-SubCell"/>
</dbReference>
<feature type="transmembrane region" description="Helical" evidence="10">
    <location>
        <begin position="31"/>
        <end position="53"/>
    </location>
</feature>
<dbReference type="PROSITE" id="PS50262">
    <property type="entry name" value="G_PROTEIN_RECEP_F1_2"/>
    <property type="match status" value="1"/>
</dbReference>
<feature type="transmembrane region" description="Helical" evidence="10">
    <location>
        <begin position="106"/>
        <end position="128"/>
    </location>
</feature>
<sequence>MNCSNRSAERELAERASLCRDSAILFTFVKVAVLGSVFSLATAGNALLLYVLWRKRRRKTRSQLFLLHLCLADLLVALFQVLPQLSVEITRRARGSELACSRALKYVQLVGMFASTYTIVAMAVDHYYHAACRHAVSFFTTGSCRRYTAIGAAWAMSFAFSAPQLLLVLSVQDAAGQRAHHCWATFAEPWGNKIYVTWLTLSVFVLPLLVLLFCQVKMCRGIYSNMKRKALPSDASQARTCSRAVSSAALKTLKMTCVVTVLYTLCWSPFFVLQLWSAWSPGGAPADGATFGIIMLLASVNSCMKPWVYLYYS</sequence>
<name>A0A8C9R6D1_SCLFO</name>
<proteinExistence type="inferred from homology"/>
<feature type="transmembrane region" description="Helical" evidence="10">
    <location>
        <begin position="195"/>
        <end position="219"/>
    </location>
</feature>
<dbReference type="GO" id="GO:0042277">
    <property type="term" value="F:peptide binding"/>
    <property type="evidence" value="ECO:0007669"/>
    <property type="project" value="TreeGrafter"/>
</dbReference>
<dbReference type="PRINTS" id="PR00896">
    <property type="entry name" value="VASOPRESSINR"/>
</dbReference>
<dbReference type="AlphaFoldDB" id="A0A8C9R6D1"/>
<dbReference type="GO" id="GO:0001992">
    <property type="term" value="P:regulation of systemic arterial blood pressure by vasopressin"/>
    <property type="evidence" value="ECO:0007669"/>
    <property type="project" value="TreeGrafter"/>
</dbReference>
<feature type="transmembrane region" description="Helical" evidence="10">
    <location>
        <begin position="149"/>
        <end position="169"/>
    </location>
</feature>
<dbReference type="PRINTS" id="PR00237">
    <property type="entry name" value="GPCRRHODOPSN"/>
</dbReference>
<keyword evidence="2" id="KW-1003">Cell membrane</keyword>
<dbReference type="PANTHER" id="PTHR24241">
    <property type="entry name" value="NEUROPEPTIDE RECEPTOR-RELATED G-PROTEIN COUPLED RECEPTOR"/>
    <property type="match status" value="1"/>
</dbReference>
<dbReference type="InterPro" id="IPR017452">
    <property type="entry name" value="GPCR_Rhodpsn_7TM"/>
</dbReference>
<dbReference type="SUPFAM" id="SSF81321">
    <property type="entry name" value="Family A G protein-coupled receptor-like"/>
    <property type="match status" value="1"/>
</dbReference>
<evidence type="ECO:0000256" key="9">
    <source>
        <dbReference type="ARBA" id="ARBA00023224"/>
    </source>
</evidence>
<dbReference type="GO" id="GO:0005000">
    <property type="term" value="F:vasopressin receptor activity"/>
    <property type="evidence" value="ECO:0007669"/>
    <property type="project" value="InterPro"/>
</dbReference>
<comment type="subcellular location">
    <subcellularLocation>
        <location evidence="1 10">Cell membrane</location>
        <topology evidence="1 10">Multi-pass membrane protein</topology>
    </subcellularLocation>
</comment>
<dbReference type="CTD" id="100004053"/>
<keyword evidence="9 10" id="KW-0807">Transducer</keyword>
<organism evidence="12 13">
    <name type="scientific">Scleropages formosus</name>
    <name type="common">Asian bonytongue</name>
    <name type="synonym">Osteoglossum formosum</name>
    <dbReference type="NCBI Taxonomy" id="113540"/>
    <lineage>
        <taxon>Eukaryota</taxon>
        <taxon>Metazoa</taxon>
        <taxon>Chordata</taxon>
        <taxon>Craniata</taxon>
        <taxon>Vertebrata</taxon>
        <taxon>Euteleostomi</taxon>
        <taxon>Actinopterygii</taxon>
        <taxon>Neopterygii</taxon>
        <taxon>Teleostei</taxon>
        <taxon>Osteoglossocephala</taxon>
        <taxon>Osteoglossomorpha</taxon>
        <taxon>Osteoglossiformes</taxon>
        <taxon>Osteoglossidae</taxon>
        <taxon>Scleropages</taxon>
    </lineage>
</organism>
<dbReference type="Ensembl" id="ENSSFOT00015007886.2">
    <property type="protein sequence ID" value="ENSSFOP00015007773.1"/>
    <property type="gene ID" value="ENSSFOG00015005098.2"/>
</dbReference>
<evidence type="ECO:0000256" key="3">
    <source>
        <dbReference type="ARBA" id="ARBA00022692"/>
    </source>
</evidence>
<dbReference type="GO" id="GO:0045907">
    <property type="term" value="P:positive regulation of vasoconstriction"/>
    <property type="evidence" value="ECO:0007669"/>
    <property type="project" value="TreeGrafter"/>
</dbReference>
<dbReference type="RefSeq" id="XP_018620943.1">
    <property type="nucleotide sequence ID" value="XM_018765427.2"/>
</dbReference>
<dbReference type="Pfam" id="PF00001">
    <property type="entry name" value="7tm_1"/>
    <property type="match status" value="1"/>
</dbReference>
<evidence type="ECO:0000256" key="1">
    <source>
        <dbReference type="ARBA" id="ARBA00004651"/>
    </source>
</evidence>
<dbReference type="InterPro" id="IPR000276">
    <property type="entry name" value="GPCR_Rhodpsn"/>
</dbReference>
<dbReference type="Gene3D" id="1.20.1070.10">
    <property type="entry name" value="Rhodopsin 7-helix transmembrane proteins"/>
    <property type="match status" value="1"/>
</dbReference>
<reference evidence="12 13" key="1">
    <citation type="submission" date="2019-04" db="EMBL/GenBank/DDBJ databases">
        <authorList>
            <consortium name="Wellcome Sanger Institute Data Sharing"/>
        </authorList>
    </citation>
    <scope>NUCLEOTIDE SEQUENCE [LARGE SCALE GENOMIC DNA]</scope>
</reference>
<evidence type="ECO:0000256" key="6">
    <source>
        <dbReference type="ARBA" id="ARBA00023136"/>
    </source>
</evidence>
<evidence type="ECO:0000256" key="2">
    <source>
        <dbReference type="ARBA" id="ARBA00022475"/>
    </source>
</evidence>
<reference evidence="12" key="3">
    <citation type="submission" date="2025-09" db="UniProtKB">
        <authorList>
            <consortium name="Ensembl"/>
        </authorList>
    </citation>
    <scope>IDENTIFICATION</scope>
</reference>
<dbReference type="InterPro" id="IPR001817">
    <property type="entry name" value="Vasoprsn_rcpt"/>
</dbReference>
<dbReference type="OrthoDB" id="5987909at2759"/>
<keyword evidence="5 10" id="KW-0297">G-protein coupled receptor</keyword>
<evidence type="ECO:0000256" key="7">
    <source>
        <dbReference type="ARBA" id="ARBA00023170"/>
    </source>
</evidence>
<keyword evidence="3 10" id="KW-0812">Transmembrane</keyword>
<evidence type="ECO:0000259" key="11">
    <source>
        <dbReference type="PROSITE" id="PS50262"/>
    </source>
</evidence>
<evidence type="ECO:0000313" key="13">
    <source>
        <dbReference type="Proteomes" id="UP000694397"/>
    </source>
</evidence>
<keyword evidence="7 10" id="KW-0675">Receptor</keyword>
<feature type="domain" description="G-protein coupled receptors family 1 profile" evidence="11">
    <location>
        <begin position="44"/>
        <end position="309"/>
    </location>
</feature>
<gene>
    <name evidence="12" type="primary">avpr2l</name>
</gene>
<dbReference type="GeneTree" id="ENSGT01050000244882"/>
<evidence type="ECO:0000256" key="5">
    <source>
        <dbReference type="ARBA" id="ARBA00023040"/>
    </source>
</evidence>
<comment type="similarity">
    <text evidence="10">Belongs to the G-protein coupled receptor 1 family. Vasopressin/oxytocin receptor subfamily.</text>
</comment>
<feature type="transmembrane region" description="Helical" evidence="10">
    <location>
        <begin position="65"/>
        <end position="86"/>
    </location>
</feature>
<keyword evidence="8 10" id="KW-0325">Glycoprotein</keyword>
<keyword evidence="13" id="KW-1185">Reference proteome</keyword>
<protein>
    <submittedName>
        <fullName evidence="12">Arginine vasopressin receptor 2, like</fullName>
    </submittedName>
</protein>
<accession>A0A8C9R6D1</accession>
<dbReference type="PANTHER" id="PTHR24241:SF20">
    <property type="entry name" value="VASOPRESSIN V2 RECEPTOR"/>
    <property type="match status" value="1"/>
</dbReference>
<evidence type="ECO:0000256" key="10">
    <source>
        <dbReference type="RuleBase" id="RU046427"/>
    </source>
</evidence>
<dbReference type="GeneID" id="108942249"/>
<dbReference type="GO" id="GO:0032870">
    <property type="term" value="P:cellular response to hormone stimulus"/>
    <property type="evidence" value="ECO:0007669"/>
    <property type="project" value="TreeGrafter"/>
</dbReference>
<feature type="transmembrane region" description="Helical" evidence="10">
    <location>
        <begin position="257"/>
        <end position="279"/>
    </location>
</feature>
<keyword evidence="4 10" id="KW-1133">Transmembrane helix</keyword>
<evidence type="ECO:0000256" key="8">
    <source>
        <dbReference type="ARBA" id="ARBA00023180"/>
    </source>
</evidence>
<evidence type="ECO:0000256" key="4">
    <source>
        <dbReference type="ARBA" id="ARBA00022989"/>
    </source>
</evidence>
<evidence type="ECO:0000313" key="12">
    <source>
        <dbReference type="Ensembl" id="ENSSFOP00015007773.1"/>
    </source>
</evidence>